<proteinExistence type="predicted"/>
<sequence>MVEQHANGDILVSLIGHGEVRQQVDHLVVELEQALIFKQEYRGSGENLADRPDIKTGMGIDGKVVLNIP</sequence>
<comment type="caution">
    <text evidence="1">The sequence shown here is derived from an EMBL/GenBank/DDBJ whole genome shotgun (WGS) entry which is preliminary data.</text>
</comment>
<dbReference type="EMBL" id="VSSQ01001316">
    <property type="protein sequence ID" value="MPM07266.1"/>
    <property type="molecule type" value="Genomic_DNA"/>
</dbReference>
<name>A0A644WTL4_9ZZZZ</name>
<accession>A0A644WTL4</accession>
<gene>
    <name evidence="1" type="ORF">SDC9_53572</name>
</gene>
<reference evidence="1" key="1">
    <citation type="submission" date="2019-08" db="EMBL/GenBank/DDBJ databases">
        <authorList>
            <person name="Kucharzyk K."/>
            <person name="Murdoch R.W."/>
            <person name="Higgins S."/>
            <person name="Loffler F."/>
        </authorList>
    </citation>
    <scope>NUCLEOTIDE SEQUENCE</scope>
</reference>
<organism evidence="1">
    <name type="scientific">bioreactor metagenome</name>
    <dbReference type="NCBI Taxonomy" id="1076179"/>
    <lineage>
        <taxon>unclassified sequences</taxon>
        <taxon>metagenomes</taxon>
        <taxon>ecological metagenomes</taxon>
    </lineage>
</organism>
<dbReference type="AlphaFoldDB" id="A0A644WTL4"/>
<evidence type="ECO:0000313" key="1">
    <source>
        <dbReference type="EMBL" id="MPM07266.1"/>
    </source>
</evidence>
<protein>
    <submittedName>
        <fullName evidence="1">Uncharacterized protein</fullName>
    </submittedName>
</protein>